<proteinExistence type="predicted"/>
<dbReference type="OrthoDB" id="9906506at2"/>
<keyword evidence="2" id="KW-1185">Reference proteome</keyword>
<organism evidence="1 2">
    <name type="scientific">Mucinivorans hirudinis</name>
    <dbReference type="NCBI Taxonomy" id="1433126"/>
    <lineage>
        <taxon>Bacteria</taxon>
        <taxon>Pseudomonadati</taxon>
        <taxon>Bacteroidota</taxon>
        <taxon>Bacteroidia</taxon>
        <taxon>Bacteroidales</taxon>
        <taxon>Rikenellaceae</taxon>
        <taxon>Mucinivorans</taxon>
    </lineage>
</organism>
<evidence type="ECO:0000313" key="1">
    <source>
        <dbReference type="EMBL" id="CDN31243.1"/>
    </source>
</evidence>
<accession>A0A060RBT4</accession>
<name>A0A060RBT4_9BACT</name>
<dbReference type="AlphaFoldDB" id="A0A060RBT4"/>
<dbReference type="eggNOG" id="ENOG502ZGM5">
    <property type="taxonomic scope" value="Bacteria"/>
</dbReference>
<evidence type="ECO:0000313" key="2">
    <source>
        <dbReference type="Proteomes" id="UP000027616"/>
    </source>
</evidence>
<protein>
    <submittedName>
        <fullName evidence="1">Uncharacterized protein</fullName>
    </submittedName>
</protein>
<reference evidence="1 2" key="1">
    <citation type="journal article" date="2015" name="Genome Announc.">
        <title>Complete Genome Sequence of the Novel Leech Symbiont Mucinivorans hirudinis M3T.</title>
        <authorList>
            <person name="Nelson M.C."/>
            <person name="Bomar L."/>
            <person name="Graf J."/>
        </authorList>
    </citation>
    <scope>NUCLEOTIDE SEQUENCE [LARGE SCALE GENOMIC DNA]</scope>
    <source>
        <strain evidence="2">M3</strain>
    </source>
</reference>
<dbReference type="EMBL" id="HG934468">
    <property type="protein sequence ID" value="CDN31243.1"/>
    <property type="molecule type" value="Genomic_DNA"/>
</dbReference>
<sequence>MNTLLNILLRTSLSAALSDREAFVDRAAQIIEQKVGSDTDAAHAMGERIAEMMESVDQTLLIRQLLAPPPPAATEELEKKIDELTQAINRLNDNLEKIKL</sequence>
<dbReference type="STRING" id="1433126.BN938_1148"/>
<dbReference type="Proteomes" id="UP000027616">
    <property type="component" value="Chromosome I"/>
</dbReference>
<dbReference type="KEGG" id="rbc:BN938_1148"/>
<gene>
    <name evidence="1" type="ORF">BN938_1148</name>
</gene>
<dbReference type="HOGENOM" id="CLU_2302710_0_0_10"/>